<dbReference type="GO" id="GO:1902600">
    <property type="term" value="P:proton transmembrane transport"/>
    <property type="evidence" value="ECO:0007669"/>
    <property type="project" value="TreeGrafter"/>
</dbReference>
<evidence type="ECO:0000259" key="18">
    <source>
        <dbReference type="SMART" id="SM00831"/>
    </source>
</evidence>
<evidence type="ECO:0000256" key="1">
    <source>
        <dbReference type="ARBA" id="ARBA00004127"/>
    </source>
</evidence>
<dbReference type="SUPFAM" id="SSF81660">
    <property type="entry name" value="Metal cation-transporting ATPase, ATP-binding domain N"/>
    <property type="match status" value="1"/>
</dbReference>
<dbReference type="Gene3D" id="1.20.1110.10">
    <property type="entry name" value="Calcium-transporting ATPase, transmembrane domain"/>
    <property type="match status" value="1"/>
</dbReference>
<dbReference type="GO" id="GO:0005886">
    <property type="term" value="C:plasma membrane"/>
    <property type="evidence" value="ECO:0007669"/>
    <property type="project" value="TreeGrafter"/>
</dbReference>
<keyword evidence="9" id="KW-0067">ATP-binding</keyword>
<dbReference type="SMART" id="SM00831">
    <property type="entry name" value="Cation_ATPase_N"/>
    <property type="match status" value="1"/>
</dbReference>
<evidence type="ECO:0000256" key="16">
    <source>
        <dbReference type="SAM" id="MobiDB-lite"/>
    </source>
</evidence>
<dbReference type="PANTHER" id="PTHR43294">
    <property type="entry name" value="SODIUM/POTASSIUM-TRANSPORTING ATPASE SUBUNIT ALPHA"/>
    <property type="match status" value="1"/>
</dbReference>
<dbReference type="SUPFAM" id="SSF81653">
    <property type="entry name" value="Calcium ATPase, transduction domain A"/>
    <property type="match status" value="1"/>
</dbReference>
<dbReference type="Pfam" id="PF00689">
    <property type="entry name" value="Cation_ATPase_C"/>
    <property type="match status" value="1"/>
</dbReference>
<dbReference type="SFLD" id="SFLDF00027">
    <property type="entry name" value="p-type_atpase"/>
    <property type="match status" value="1"/>
</dbReference>
<dbReference type="PROSITE" id="PS00154">
    <property type="entry name" value="ATPASE_E1_E2"/>
    <property type="match status" value="1"/>
</dbReference>
<dbReference type="Pfam" id="PF08282">
    <property type="entry name" value="Hydrolase_3"/>
    <property type="match status" value="1"/>
</dbReference>
<keyword evidence="5 17" id="KW-0812">Transmembrane</keyword>
<dbReference type="GO" id="GO:0140581">
    <property type="term" value="F:P-type monovalent copper transporter activity"/>
    <property type="evidence" value="ECO:0007669"/>
    <property type="project" value="UniProtKB-EC"/>
</dbReference>
<evidence type="ECO:0000256" key="9">
    <source>
        <dbReference type="ARBA" id="ARBA00022840"/>
    </source>
</evidence>
<dbReference type="Gene3D" id="2.70.150.10">
    <property type="entry name" value="Calcium-transporting ATPase, cytoplasmic transduction domain A"/>
    <property type="match status" value="1"/>
</dbReference>
<evidence type="ECO:0000256" key="10">
    <source>
        <dbReference type="ARBA" id="ARBA00022842"/>
    </source>
</evidence>
<dbReference type="InterPro" id="IPR050510">
    <property type="entry name" value="Cation_transp_ATPase_P-type"/>
</dbReference>
<feature type="transmembrane region" description="Helical" evidence="17">
    <location>
        <begin position="811"/>
        <end position="835"/>
    </location>
</feature>
<dbReference type="InterPro" id="IPR008250">
    <property type="entry name" value="ATPase_P-typ_transduc_dom_A_sf"/>
</dbReference>
<dbReference type="AlphaFoldDB" id="Q8PYG1"/>
<dbReference type="InterPro" id="IPR044492">
    <property type="entry name" value="P_typ_ATPase_HD_dom"/>
</dbReference>
<dbReference type="PATRIC" id="fig|192952.21.peg.1061"/>
<dbReference type="GO" id="GO:0046872">
    <property type="term" value="F:metal ion binding"/>
    <property type="evidence" value="ECO:0007669"/>
    <property type="project" value="UniProtKB-KW"/>
</dbReference>
<dbReference type="FunFam" id="2.70.150.10:FF:000160">
    <property type="entry name" value="Sarcoplasmic/endoplasmic reticulum calcium ATPase 1"/>
    <property type="match status" value="1"/>
</dbReference>
<evidence type="ECO:0000256" key="4">
    <source>
        <dbReference type="ARBA" id="ARBA00022553"/>
    </source>
</evidence>
<keyword evidence="8" id="KW-0187">Copper transport</keyword>
<evidence type="ECO:0000256" key="2">
    <source>
        <dbReference type="ARBA" id="ARBA00012517"/>
    </source>
</evidence>
<feature type="transmembrane region" description="Helical" evidence="17">
    <location>
        <begin position="847"/>
        <end position="867"/>
    </location>
</feature>
<dbReference type="GO" id="GO:0036376">
    <property type="term" value="P:sodium ion export across plasma membrane"/>
    <property type="evidence" value="ECO:0007669"/>
    <property type="project" value="TreeGrafter"/>
</dbReference>
<dbReference type="SFLD" id="SFLDG00002">
    <property type="entry name" value="C1.7:_P-type_atpase_like"/>
    <property type="match status" value="1"/>
</dbReference>
<dbReference type="GO" id="GO:0005524">
    <property type="term" value="F:ATP binding"/>
    <property type="evidence" value="ECO:0007669"/>
    <property type="project" value="UniProtKB-KW"/>
</dbReference>
<feature type="domain" description="Cation-transporting P-type ATPase N-terminal" evidence="18">
    <location>
        <begin position="48"/>
        <end position="121"/>
    </location>
</feature>
<feature type="transmembrane region" description="Helical" evidence="17">
    <location>
        <begin position="879"/>
        <end position="900"/>
    </location>
</feature>
<keyword evidence="13" id="KW-0186">Copper</keyword>
<evidence type="ECO:0000256" key="14">
    <source>
        <dbReference type="ARBA" id="ARBA00023065"/>
    </source>
</evidence>
<dbReference type="EMBL" id="AE008384">
    <property type="protein sequence ID" value="AAM30597.1"/>
    <property type="molecule type" value="Genomic_DNA"/>
</dbReference>
<dbReference type="PRINTS" id="PR00119">
    <property type="entry name" value="CATATPASE"/>
</dbReference>
<evidence type="ECO:0000256" key="7">
    <source>
        <dbReference type="ARBA" id="ARBA00022741"/>
    </source>
</evidence>
<dbReference type="SUPFAM" id="SSF81665">
    <property type="entry name" value="Calcium ATPase, transmembrane domain M"/>
    <property type="match status" value="1"/>
</dbReference>
<feature type="region of interest" description="Disordered" evidence="16">
    <location>
        <begin position="1"/>
        <end position="42"/>
    </location>
</feature>
<dbReference type="InterPro" id="IPR023299">
    <property type="entry name" value="ATPase_P-typ_cyto_dom_N"/>
</dbReference>
<dbReference type="eggNOG" id="arCOG01578">
    <property type="taxonomic scope" value="Archaea"/>
</dbReference>
<evidence type="ECO:0000256" key="5">
    <source>
        <dbReference type="ARBA" id="ARBA00022692"/>
    </source>
</evidence>
<dbReference type="InterPro" id="IPR023298">
    <property type="entry name" value="ATPase_P-typ_TM_dom_sf"/>
</dbReference>
<evidence type="ECO:0000256" key="12">
    <source>
        <dbReference type="ARBA" id="ARBA00022989"/>
    </source>
</evidence>
<dbReference type="FunFam" id="3.40.50.1000:FF:000144">
    <property type="entry name" value="copper-transporting ATPase 1 isoform X2"/>
    <property type="match status" value="1"/>
</dbReference>
<feature type="transmembrane region" description="Helical" evidence="17">
    <location>
        <begin position="289"/>
        <end position="308"/>
    </location>
</feature>
<evidence type="ECO:0000256" key="3">
    <source>
        <dbReference type="ARBA" id="ARBA00022448"/>
    </source>
</evidence>
<dbReference type="SFLD" id="SFLDS00003">
    <property type="entry name" value="Haloacid_Dehalogenase"/>
    <property type="match status" value="1"/>
</dbReference>
<evidence type="ECO:0000256" key="13">
    <source>
        <dbReference type="ARBA" id="ARBA00023008"/>
    </source>
</evidence>
<dbReference type="GO" id="GO:0012505">
    <property type="term" value="C:endomembrane system"/>
    <property type="evidence" value="ECO:0007669"/>
    <property type="project" value="UniProtKB-SubCell"/>
</dbReference>
<dbReference type="Proteomes" id="UP000000595">
    <property type="component" value="Chromosome"/>
</dbReference>
<evidence type="ECO:0000256" key="6">
    <source>
        <dbReference type="ARBA" id="ARBA00022723"/>
    </source>
</evidence>
<dbReference type="PRINTS" id="PR00120">
    <property type="entry name" value="HATPASE"/>
</dbReference>
<evidence type="ECO:0000256" key="17">
    <source>
        <dbReference type="SAM" id="Phobius"/>
    </source>
</evidence>
<dbReference type="NCBIfam" id="TIGR01494">
    <property type="entry name" value="ATPase_P-type"/>
    <property type="match status" value="3"/>
</dbReference>
<dbReference type="SUPFAM" id="SSF56784">
    <property type="entry name" value="HAD-like"/>
    <property type="match status" value="1"/>
</dbReference>
<feature type="transmembrane region" description="Helical" evidence="17">
    <location>
        <begin position="314"/>
        <end position="338"/>
    </location>
</feature>
<dbReference type="InterPro" id="IPR001757">
    <property type="entry name" value="P_typ_ATPase"/>
</dbReference>
<protein>
    <recommendedName>
        <fullName evidence="2">P-type Cu(+) transporter</fullName>
        <ecNumber evidence="2">7.2.2.8</ecNumber>
    </recommendedName>
</protein>
<dbReference type="GO" id="GO:1990573">
    <property type="term" value="P:potassium ion import across plasma membrane"/>
    <property type="evidence" value="ECO:0007669"/>
    <property type="project" value="TreeGrafter"/>
</dbReference>
<dbReference type="GO" id="GO:0005391">
    <property type="term" value="F:P-type sodium:potassium-exchanging transporter activity"/>
    <property type="evidence" value="ECO:0007669"/>
    <property type="project" value="TreeGrafter"/>
</dbReference>
<dbReference type="HOGENOM" id="CLU_002360_3_0_2"/>
<keyword evidence="14" id="KW-0406">Ion transport</keyword>
<evidence type="ECO:0000313" key="20">
    <source>
        <dbReference type="Proteomes" id="UP000000595"/>
    </source>
</evidence>
<dbReference type="InterPro" id="IPR059000">
    <property type="entry name" value="ATPase_P-type_domA"/>
</dbReference>
<evidence type="ECO:0000256" key="8">
    <source>
        <dbReference type="ARBA" id="ARBA00022796"/>
    </source>
</evidence>
<dbReference type="InterPro" id="IPR036412">
    <property type="entry name" value="HAD-like_sf"/>
</dbReference>
<dbReference type="InterPro" id="IPR004014">
    <property type="entry name" value="ATPase_P-typ_cation-transptr_N"/>
</dbReference>
<keyword evidence="11" id="KW-1278">Translocase</keyword>
<dbReference type="Gene3D" id="3.40.50.1000">
    <property type="entry name" value="HAD superfamily/HAD-like"/>
    <property type="match status" value="1"/>
</dbReference>
<dbReference type="InterPro" id="IPR018303">
    <property type="entry name" value="ATPase_P-typ_P_site"/>
</dbReference>
<dbReference type="Pfam" id="PF13246">
    <property type="entry name" value="Cation_ATPase"/>
    <property type="match status" value="1"/>
</dbReference>
<evidence type="ECO:0000256" key="11">
    <source>
        <dbReference type="ARBA" id="ARBA00022967"/>
    </source>
</evidence>
<sequence length="945" mass="103332">MTSVFLSDPDVSEGKENKQGPEEKGKNNPSQEKHSETEILESHSKTTSWYSLENEVIFKKLATSSRGLDPEEVAIRLKEYGRNTLPSKKPPGIAEIVIHQFKSPLIYILLIAGVISLLLDDIKDAAFIFLVVIINAVIGTIQEWKAEQSASQLQTILKIMSRVRRGGTESQISAEELVPGDIVLLESGNRVPADIRIFRATNLTIDESLLTGESEAVQKTADIMREDIPVSDRRNMAYAGSTVITGRGCGVVTATGSRTEVGMIARAVTETVSAKPPLLIRMEEFAQKIGIIVIAASAVMSAVALSQGTAPIEVFFLAVALVVSAIPEGLPVGVTVALSIASTRMAKRNVIVRRLSAVESLGSCTTIATDKTGTLTVNQQTAKKVLLPPENYFEVSGEGYVPSGEIKEEKGSTPETKDMERLQKFARAAVICNEGTLYQEEGKWVHHGDAIDVAFLSLASKISINPKEAKKEVKIVAEVPFESERMYAAVYYKEDKSDHIRVAVKGAMEAVLPYCRKMYTAGGEVPIDPDSLNRELNSLMEKGYRALVVAEGPVQGEIGKEAELEYVKPELTFLGIAAFIDPLRPDVNEAVRTCKKAGIDVIMITGDHPKTALAIAGELGITDSREEMLTGREIEDLGDPELPTFMTTLEKIRVFARVTPVQKMQIVDALVRRGHFVAVTGDGVNDAPALRRANIGVAMGSGTDVAKDTSSMIVTDDTFSSIVAGVEEGRVAYDNIRKVTLLLISTGLSEVILFILALLVGLPIPLLAVQLLWLNLVTNGIQGVALAFEAGEPGVMYRKPREPEEGIFNNLMIKETLVSGATIGLIAFAVWMWLLGEGYEENWARNLLLLLMVLFENFHVFNCRSEYRSAFRVPIRNNYFLVIGVVMMQALHILAMQVPFMQGLLSISPVTFQSWFSFFVIAATIIVVMEIFKKIRAARDKDIVT</sequence>
<comment type="subcellular location">
    <subcellularLocation>
        <location evidence="1">Endomembrane system</location>
        <topology evidence="1">Multi-pass membrane protein</topology>
    </subcellularLocation>
</comment>
<dbReference type="Pfam" id="PF00122">
    <property type="entry name" value="E1-E2_ATPase"/>
    <property type="match status" value="1"/>
</dbReference>
<feature type="compositionally biased region" description="Basic and acidic residues" evidence="16">
    <location>
        <begin position="12"/>
        <end position="42"/>
    </location>
</feature>
<dbReference type="KEGG" id="mma:MM_0901"/>
<feature type="transmembrane region" description="Helical" evidence="17">
    <location>
        <begin position="739"/>
        <end position="764"/>
    </location>
</feature>
<keyword evidence="12 17" id="KW-1133">Transmembrane helix</keyword>
<dbReference type="Pfam" id="PF00690">
    <property type="entry name" value="Cation_ATPase_N"/>
    <property type="match status" value="1"/>
</dbReference>
<keyword evidence="3" id="KW-0813">Transport</keyword>
<gene>
    <name evidence="19" type="ordered locus">MM_0901</name>
</gene>
<proteinExistence type="predicted"/>
<evidence type="ECO:0000256" key="15">
    <source>
        <dbReference type="ARBA" id="ARBA00023136"/>
    </source>
</evidence>
<dbReference type="GO" id="GO:0030007">
    <property type="term" value="P:intracellular potassium ion homeostasis"/>
    <property type="evidence" value="ECO:0007669"/>
    <property type="project" value="TreeGrafter"/>
</dbReference>
<dbReference type="InterPro" id="IPR006068">
    <property type="entry name" value="ATPase_P-typ_cation-transptr_C"/>
</dbReference>
<dbReference type="GO" id="GO:0006883">
    <property type="term" value="P:intracellular sodium ion homeostasis"/>
    <property type="evidence" value="ECO:0007669"/>
    <property type="project" value="TreeGrafter"/>
</dbReference>
<evidence type="ECO:0000313" key="19">
    <source>
        <dbReference type="EMBL" id="AAM30597.1"/>
    </source>
</evidence>
<feature type="transmembrane region" description="Helical" evidence="17">
    <location>
        <begin position="101"/>
        <end position="119"/>
    </location>
</feature>
<dbReference type="Gene3D" id="3.40.1110.10">
    <property type="entry name" value="Calcium-transporting ATPase, cytoplasmic domain N"/>
    <property type="match status" value="1"/>
</dbReference>
<keyword evidence="10" id="KW-0460">Magnesium</keyword>
<dbReference type="EC" id="7.2.2.8" evidence="2"/>
<name>Q8PYG1_METMA</name>
<dbReference type="GO" id="GO:0016887">
    <property type="term" value="F:ATP hydrolysis activity"/>
    <property type="evidence" value="ECO:0007669"/>
    <property type="project" value="InterPro"/>
</dbReference>
<keyword evidence="4" id="KW-0597">Phosphoprotein</keyword>
<keyword evidence="6" id="KW-0479">Metal-binding</keyword>
<dbReference type="PANTHER" id="PTHR43294:SF20">
    <property type="entry name" value="P-TYPE ATPASE"/>
    <property type="match status" value="1"/>
</dbReference>
<reference evidence="19 20" key="1">
    <citation type="journal article" date="2002" name="J. Mol. Microbiol. Biotechnol.">
        <title>The genome of Methanosarcina mazei: evidence for lateral gene transfer between Bacteria and Archaea.</title>
        <authorList>
            <person name="Deppenmeier U."/>
            <person name="Johann A."/>
            <person name="Hartsch T."/>
            <person name="Merkl R."/>
            <person name="Schmitz R.A."/>
            <person name="Martinez-Arias R."/>
            <person name="Henne A."/>
            <person name="Wiezer A."/>
            <person name="Baumer S."/>
            <person name="Jacobi C."/>
            <person name="Bruggemann H."/>
            <person name="Lienard T."/>
            <person name="Christmann A."/>
            <person name="Bomeke M."/>
            <person name="Steckel S."/>
            <person name="Bhattacharyya A."/>
            <person name="Lykidis A."/>
            <person name="Overbeek R."/>
            <person name="Klenk H.P."/>
            <person name="Gunsalus R.P."/>
            <person name="Fritz H.J."/>
            <person name="Gottschalk G."/>
        </authorList>
    </citation>
    <scope>NUCLEOTIDE SEQUENCE [LARGE SCALE GENOMIC DNA]</scope>
    <source>
        <strain evidence="20">ATCC BAA-159 / DSM 3647 / Goe1 / Go1 / JCM 11833 / OCM 88</strain>
    </source>
</reference>
<organism evidence="19 20">
    <name type="scientific">Methanosarcina mazei (strain ATCC BAA-159 / DSM 3647 / Goe1 / Go1 / JCM 11833 / OCM 88)</name>
    <name type="common">Methanosarcina frisia</name>
    <dbReference type="NCBI Taxonomy" id="192952"/>
    <lineage>
        <taxon>Archaea</taxon>
        <taxon>Methanobacteriati</taxon>
        <taxon>Methanobacteriota</taxon>
        <taxon>Stenosarchaea group</taxon>
        <taxon>Methanomicrobia</taxon>
        <taxon>Methanosarcinales</taxon>
        <taxon>Methanosarcinaceae</taxon>
        <taxon>Methanosarcina</taxon>
    </lineage>
</organism>
<keyword evidence="7" id="KW-0547">Nucleotide-binding</keyword>
<feature type="transmembrane region" description="Helical" evidence="17">
    <location>
        <begin position="770"/>
        <end position="790"/>
    </location>
</feature>
<keyword evidence="15 17" id="KW-0472">Membrane</keyword>
<dbReference type="InterPro" id="IPR023214">
    <property type="entry name" value="HAD_sf"/>
</dbReference>
<accession>Q8PYG1</accession>
<feature type="transmembrane region" description="Helical" evidence="17">
    <location>
        <begin position="912"/>
        <end position="932"/>
    </location>
</feature>